<gene>
    <name evidence="8" type="ORF">N0V83_002966</name>
</gene>
<dbReference type="PANTHER" id="PTHR43684">
    <property type="match status" value="1"/>
</dbReference>
<dbReference type="InterPro" id="IPR051053">
    <property type="entry name" value="ECH/Chromodomain_protein"/>
</dbReference>
<comment type="subcellular location">
    <subcellularLocation>
        <location evidence="1">Peroxisome</location>
    </subcellularLocation>
</comment>
<keyword evidence="9" id="KW-1185">Reference proteome</keyword>
<dbReference type="Pfam" id="PF00378">
    <property type="entry name" value="ECH_1"/>
    <property type="match status" value="1"/>
</dbReference>
<organism evidence="8 9">
    <name type="scientific">Neocucurbitaria cava</name>
    <dbReference type="NCBI Taxonomy" id="798079"/>
    <lineage>
        <taxon>Eukaryota</taxon>
        <taxon>Fungi</taxon>
        <taxon>Dikarya</taxon>
        <taxon>Ascomycota</taxon>
        <taxon>Pezizomycotina</taxon>
        <taxon>Dothideomycetes</taxon>
        <taxon>Pleosporomycetidae</taxon>
        <taxon>Pleosporales</taxon>
        <taxon>Pleosporineae</taxon>
        <taxon>Cucurbitariaceae</taxon>
        <taxon>Neocucurbitaria</taxon>
    </lineage>
</organism>
<comment type="pathway">
    <text evidence="3">Lipid metabolism; fatty acid beta-oxidation.</text>
</comment>
<dbReference type="InterPro" id="IPR001753">
    <property type="entry name" value="Enoyl-CoA_hydra/iso"/>
</dbReference>
<dbReference type="InterPro" id="IPR029045">
    <property type="entry name" value="ClpP/crotonase-like_dom_sf"/>
</dbReference>
<keyword evidence="7" id="KW-0413">Isomerase</keyword>
<evidence type="ECO:0008006" key="10">
    <source>
        <dbReference type="Google" id="ProtNLM"/>
    </source>
</evidence>
<keyword evidence="5" id="KW-0843">Virulence</keyword>
<comment type="similarity">
    <text evidence="4">Belongs to the enoyl-CoA hydratase/isomerase family.</text>
</comment>
<evidence type="ECO:0000256" key="6">
    <source>
        <dbReference type="ARBA" id="ARBA00023140"/>
    </source>
</evidence>
<evidence type="ECO:0000256" key="2">
    <source>
        <dbReference type="ARBA" id="ARBA00004685"/>
    </source>
</evidence>
<dbReference type="GO" id="GO:0016853">
    <property type="term" value="F:isomerase activity"/>
    <property type="evidence" value="ECO:0007669"/>
    <property type="project" value="UniProtKB-KW"/>
</dbReference>
<dbReference type="EMBL" id="JAPEUY010000004">
    <property type="protein sequence ID" value="KAJ4374225.1"/>
    <property type="molecule type" value="Genomic_DNA"/>
</dbReference>
<dbReference type="Proteomes" id="UP001140560">
    <property type="component" value="Unassembled WGS sequence"/>
</dbReference>
<evidence type="ECO:0000256" key="3">
    <source>
        <dbReference type="ARBA" id="ARBA00005005"/>
    </source>
</evidence>
<dbReference type="AlphaFoldDB" id="A0A9W8YCK5"/>
<keyword evidence="6" id="KW-0576">Peroxisome</keyword>
<proteinExistence type="inferred from homology"/>
<evidence type="ECO:0000256" key="5">
    <source>
        <dbReference type="ARBA" id="ARBA00023026"/>
    </source>
</evidence>
<dbReference type="GO" id="GO:0005782">
    <property type="term" value="C:peroxisomal matrix"/>
    <property type="evidence" value="ECO:0007669"/>
    <property type="project" value="TreeGrafter"/>
</dbReference>
<comment type="caution">
    <text evidence="8">The sequence shown here is derived from an EMBL/GenBank/DDBJ whole genome shotgun (WGS) entry which is preliminary data.</text>
</comment>
<evidence type="ECO:0000313" key="8">
    <source>
        <dbReference type="EMBL" id="KAJ4374225.1"/>
    </source>
</evidence>
<dbReference type="SUPFAM" id="SSF52096">
    <property type="entry name" value="ClpP/crotonase"/>
    <property type="match status" value="1"/>
</dbReference>
<evidence type="ECO:0000256" key="1">
    <source>
        <dbReference type="ARBA" id="ARBA00004275"/>
    </source>
</evidence>
<comment type="pathway">
    <text evidence="2">Mycotoxin biosynthesis.</text>
</comment>
<name>A0A9W8YCK5_9PLEO</name>
<dbReference type="CDD" id="cd06558">
    <property type="entry name" value="crotonase-like"/>
    <property type="match status" value="1"/>
</dbReference>
<evidence type="ECO:0000256" key="7">
    <source>
        <dbReference type="ARBA" id="ARBA00023235"/>
    </source>
</evidence>
<dbReference type="GO" id="GO:0006635">
    <property type="term" value="P:fatty acid beta-oxidation"/>
    <property type="evidence" value="ECO:0007669"/>
    <property type="project" value="TreeGrafter"/>
</dbReference>
<dbReference type="FunFam" id="3.90.226.10:FF:000048">
    <property type="entry name" value="3,2-trans-enoyl-CoA isomerase"/>
    <property type="match status" value="1"/>
</dbReference>
<reference evidence="8" key="1">
    <citation type="submission" date="2022-10" db="EMBL/GenBank/DDBJ databases">
        <title>Tapping the CABI collections for fungal endophytes: first genome assemblies for Collariella, Neodidymelliopsis, Ascochyta clinopodiicola, Didymella pomorum, Didymosphaeria variabile, Neocosmospora piperis and Neocucurbitaria cava.</title>
        <authorList>
            <person name="Hill R."/>
        </authorList>
    </citation>
    <scope>NUCLEOTIDE SEQUENCE</scope>
    <source>
        <strain evidence="8">IMI 356814</strain>
    </source>
</reference>
<dbReference type="PANTHER" id="PTHR43684:SF3">
    <property type="entry name" value="PEROXISOMAL D3,D2-ENOYL-COA ISOMERASE"/>
    <property type="match status" value="1"/>
</dbReference>
<evidence type="ECO:0000256" key="4">
    <source>
        <dbReference type="ARBA" id="ARBA00005254"/>
    </source>
</evidence>
<evidence type="ECO:0000313" key="9">
    <source>
        <dbReference type="Proteomes" id="UP001140560"/>
    </source>
</evidence>
<sequence length="286" mass="31197">MTSTADYTDIKFEIKHQKIGIITFNRPKALNSFGGNLINDTIAALRVLDSHPDTVFTVLTGEGRFFSAGADVKGITGLTGGDGEAANAKNPAEKKLAFLGRFGYATELLRSMIDHRKVLILALNGPAVGGGAAWFPGIADIILASHTAWLQCPFSALGLVPENGSALSFAQSIGIHRANDFLMFGRKLSPQELLDAGMYNYVWEEEGAEFQEKVVGFLQGQLEVNDGKSMMEMKRLQNAPVRDARLVAVVNAVDALAERFVEDAPKKRFEEKRRELEAKRAGRAKI</sequence>
<accession>A0A9W8YCK5</accession>
<protein>
    <recommendedName>
        <fullName evidence="10">Peroxisomal d3,d2-enoyl-CoA isomerase</fullName>
    </recommendedName>
</protein>
<dbReference type="Gene3D" id="3.90.226.10">
    <property type="entry name" value="2-enoyl-CoA Hydratase, Chain A, domain 1"/>
    <property type="match status" value="1"/>
</dbReference>
<dbReference type="OrthoDB" id="448450at2759"/>